<dbReference type="Pfam" id="PF01943">
    <property type="entry name" value="Polysacc_synt"/>
    <property type="match status" value="1"/>
</dbReference>
<feature type="transmembrane region" description="Helical" evidence="6">
    <location>
        <begin position="202"/>
        <end position="220"/>
    </location>
</feature>
<comment type="caution">
    <text evidence="7">The sequence shown here is derived from an EMBL/GenBank/DDBJ whole genome shotgun (WGS) entry which is preliminary data.</text>
</comment>
<evidence type="ECO:0000256" key="3">
    <source>
        <dbReference type="ARBA" id="ARBA00022692"/>
    </source>
</evidence>
<feature type="transmembrane region" description="Helical" evidence="6">
    <location>
        <begin position="423"/>
        <end position="446"/>
    </location>
</feature>
<evidence type="ECO:0000313" key="7">
    <source>
        <dbReference type="EMBL" id="RJG01081.1"/>
    </source>
</evidence>
<dbReference type="GO" id="GO:0005886">
    <property type="term" value="C:plasma membrane"/>
    <property type="evidence" value="ECO:0007669"/>
    <property type="project" value="UniProtKB-SubCell"/>
</dbReference>
<evidence type="ECO:0008006" key="9">
    <source>
        <dbReference type="Google" id="ProtNLM"/>
    </source>
</evidence>
<dbReference type="AlphaFoldDB" id="A0A3A3FZI6"/>
<dbReference type="PANTHER" id="PTHR30250:SF11">
    <property type="entry name" value="O-ANTIGEN TRANSPORTER-RELATED"/>
    <property type="match status" value="1"/>
</dbReference>
<protein>
    <recommendedName>
        <fullName evidence="9">Polysaccharide biosynthesis protein C-terminal domain-containing protein</fullName>
    </recommendedName>
</protein>
<feature type="transmembrane region" description="Helical" evidence="6">
    <location>
        <begin position="367"/>
        <end position="385"/>
    </location>
</feature>
<proteinExistence type="predicted"/>
<keyword evidence="3 6" id="KW-0812">Transmembrane</keyword>
<organism evidence="7 8">
    <name type="scientific">Noviherbaspirillum sedimenti</name>
    <dbReference type="NCBI Taxonomy" id="2320865"/>
    <lineage>
        <taxon>Bacteria</taxon>
        <taxon>Pseudomonadati</taxon>
        <taxon>Pseudomonadota</taxon>
        <taxon>Betaproteobacteria</taxon>
        <taxon>Burkholderiales</taxon>
        <taxon>Oxalobacteraceae</taxon>
        <taxon>Noviherbaspirillum</taxon>
    </lineage>
</organism>
<keyword evidence="8" id="KW-1185">Reference proteome</keyword>
<feature type="transmembrane region" description="Helical" evidence="6">
    <location>
        <begin position="31"/>
        <end position="52"/>
    </location>
</feature>
<feature type="transmembrane region" description="Helical" evidence="6">
    <location>
        <begin position="98"/>
        <end position="123"/>
    </location>
</feature>
<dbReference type="RefSeq" id="WP_119784531.1">
    <property type="nucleotide sequence ID" value="NZ_QYUQ01000002.1"/>
</dbReference>
<evidence type="ECO:0000313" key="8">
    <source>
        <dbReference type="Proteomes" id="UP000266327"/>
    </source>
</evidence>
<feature type="transmembrane region" description="Helical" evidence="6">
    <location>
        <begin position="458"/>
        <end position="481"/>
    </location>
</feature>
<accession>A0A3A3FZI6</accession>
<feature type="transmembrane region" description="Helical" evidence="6">
    <location>
        <begin position="487"/>
        <end position="508"/>
    </location>
</feature>
<feature type="transmembrane region" description="Helical" evidence="6">
    <location>
        <begin position="397"/>
        <end position="417"/>
    </location>
</feature>
<dbReference type="PANTHER" id="PTHR30250">
    <property type="entry name" value="PST FAMILY PREDICTED COLANIC ACID TRANSPORTER"/>
    <property type="match status" value="1"/>
</dbReference>
<keyword evidence="2" id="KW-1003">Cell membrane</keyword>
<dbReference type="InterPro" id="IPR050833">
    <property type="entry name" value="Poly_Biosynth_Transport"/>
</dbReference>
<gene>
    <name evidence="7" type="ORF">D3878_05360</name>
</gene>
<keyword evidence="4 6" id="KW-1133">Transmembrane helix</keyword>
<evidence type="ECO:0000256" key="1">
    <source>
        <dbReference type="ARBA" id="ARBA00004651"/>
    </source>
</evidence>
<evidence type="ECO:0000256" key="4">
    <source>
        <dbReference type="ARBA" id="ARBA00022989"/>
    </source>
</evidence>
<dbReference type="OrthoDB" id="9154882at2"/>
<keyword evidence="5 6" id="KW-0472">Membrane</keyword>
<dbReference type="InterPro" id="IPR002797">
    <property type="entry name" value="Polysacc_synth"/>
</dbReference>
<feature type="transmembrane region" description="Helical" evidence="6">
    <location>
        <begin position="174"/>
        <end position="196"/>
    </location>
</feature>
<reference evidence="8" key="1">
    <citation type="submission" date="2018-09" db="EMBL/GenBank/DDBJ databases">
        <authorList>
            <person name="Zhu H."/>
        </authorList>
    </citation>
    <scope>NUCLEOTIDE SEQUENCE [LARGE SCALE GENOMIC DNA]</scope>
    <source>
        <strain evidence="8">K1S02-23</strain>
    </source>
</reference>
<feature type="transmembrane region" description="Helical" evidence="6">
    <location>
        <begin position="337"/>
        <end position="355"/>
    </location>
</feature>
<dbReference type="EMBL" id="QYUQ01000002">
    <property type="protein sequence ID" value="RJG01081.1"/>
    <property type="molecule type" value="Genomic_DNA"/>
</dbReference>
<sequence>MKSPAPDIAGIDTMNTSPYSRENVRRGVTHYLLGRGMSAAAGFVTVILLVRHMEMPAYAGYTAILGFCGLAGMLAGLGLERALVRFIPEGVMHHPGPLLARFIWIACAARLAVMVLLIGALWLSWPVLAGRVAGLALAPDFPLALAFVLLSSATFQLFSAVMQALVQQKILTRVLVVQWGGRLLLILALLAGHAGITLEQALWLMALPDGIGALILAWAIHRYMASQGSGTIAAPGNATPWPPWAQVRKLARDNYGYNLLAALPQNTSMIILAAVFLTAPFVAVYGFYIHLLERFKQYLPLQFMLNLAEPVLIAGFVRDGDFGRLSHHSRLLYKCNLLLLMPGLAWIAAIAQPLTHVLTAGKYTEHAWILPLLILQLALGGHATIMQIMINAVGKSGILTISGCLALAAMALAIGVALASGQYAWLVAAPLAYELVNNLVAVGLLGKHGWHYDLQWGFHGKLLLATLGAWLGAMFASAQVASPLGQVLLAGVVALALFGLGATLLRLADPREFQTVRDMLKRKQGPAGAFAGGTDSPAGGKP</sequence>
<feature type="transmembrane region" description="Helical" evidence="6">
    <location>
        <begin position="269"/>
        <end position="291"/>
    </location>
</feature>
<feature type="transmembrane region" description="Helical" evidence="6">
    <location>
        <begin position="297"/>
        <end position="317"/>
    </location>
</feature>
<feature type="transmembrane region" description="Helical" evidence="6">
    <location>
        <begin position="143"/>
        <end position="162"/>
    </location>
</feature>
<evidence type="ECO:0000256" key="6">
    <source>
        <dbReference type="SAM" id="Phobius"/>
    </source>
</evidence>
<dbReference type="Proteomes" id="UP000266327">
    <property type="component" value="Unassembled WGS sequence"/>
</dbReference>
<comment type="subcellular location">
    <subcellularLocation>
        <location evidence="1">Cell membrane</location>
        <topology evidence="1">Multi-pass membrane protein</topology>
    </subcellularLocation>
</comment>
<name>A0A3A3FZI6_9BURK</name>
<evidence type="ECO:0000256" key="2">
    <source>
        <dbReference type="ARBA" id="ARBA00022475"/>
    </source>
</evidence>
<evidence type="ECO:0000256" key="5">
    <source>
        <dbReference type="ARBA" id="ARBA00023136"/>
    </source>
</evidence>
<feature type="transmembrane region" description="Helical" evidence="6">
    <location>
        <begin position="58"/>
        <end position="77"/>
    </location>
</feature>